<keyword evidence="2" id="KW-1185">Reference proteome</keyword>
<name>A0ACC2TTK9_9FUNG</name>
<proteinExistence type="predicted"/>
<accession>A0ACC2TTK9</accession>
<sequence length="58" mass="6697">MTCFWLQILLLCVLPGYYQDTCLSDHPSITLDRTMMDLSHRIGSKLSKLDPSLTRLVR</sequence>
<dbReference type="Proteomes" id="UP001165960">
    <property type="component" value="Unassembled WGS sequence"/>
</dbReference>
<reference evidence="1" key="1">
    <citation type="submission" date="2022-04" db="EMBL/GenBank/DDBJ databases">
        <title>Genome of the entomopathogenic fungus Entomophthora muscae.</title>
        <authorList>
            <person name="Elya C."/>
            <person name="Lovett B.R."/>
            <person name="Lee E."/>
            <person name="Macias A.M."/>
            <person name="Hajek A.E."/>
            <person name="De Bivort B.L."/>
            <person name="Kasson M.T."/>
            <person name="De Fine Licht H.H."/>
            <person name="Stajich J.E."/>
        </authorList>
    </citation>
    <scope>NUCLEOTIDE SEQUENCE</scope>
    <source>
        <strain evidence="1">Berkeley</strain>
    </source>
</reference>
<evidence type="ECO:0000313" key="1">
    <source>
        <dbReference type="EMBL" id="KAJ9077537.1"/>
    </source>
</evidence>
<evidence type="ECO:0000313" key="2">
    <source>
        <dbReference type="Proteomes" id="UP001165960"/>
    </source>
</evidence>
<dbReference type="EMBL" id="QTSX02002193">
    <property type="protein sequence ID" value="KAJ9077537.1"/>
    <property type="molecule type" value="Genomic_DNA"/>
</dbReference>
<comment type="caution">
    <text evidence="1">The sequence shown here is derived from an EMBL/GenBank/DDBJ whole genome shotgun (WGS) entry which is preliminary data.</text>
</comment>
<organism evidence="1 2">
    <name type="scientific">Entomophthora muscae</name>
    <dbReference type="NCBI Taxonomy" id="34485"/>
    <lineage>
        <taxon>Eukaryota</taxon>
        <taxon>Fungi</taxon>
        <taxon>Fungi incertae sedis</taxon>
        <taxon>Zoopagomycota</taxon>
        <taxon>Entomophthoromycotina</taxon>
        <taxon>Entomophthoromycetes</taxon>
        <taxon>Entomophthorales</taxon>
        <taxon>Entomophthoraceae</taxon>
        <taxon>Entomophthora</taxon>
    </lineage>
</organism>
<gene>
    <name evidence="1" type="ORF">DSO57_1015934</name>
</gene>
<protein>
    <submittedName>
        <fullName evidence="1">Uncharacterized protein</fullName>
    </submittedName>
</protein>